<dbReference type="Proteomes" id="UP000594263">
    <property type="component" value="Unplaced"/>
</dbReference>
<evidence type="ECO:0000313" key="1">
    <source>
        <dbReference type="EnsemblPlants" id="Kaladp0011s0635.1.v1.1.CDS.1"/>
    </source>
</evidence>
<proteinExistence type="predicted"/>
<protein>
    <submittedName>
        <fullName evidence="1">Uncharacterized protein</fullName>
    </submittedName>
</protein>
<reference evidence="1" key="1">
    <citation type="submission" date="2021-01" db="UniProtKB">
        <authorList>
            <consortium name="EnsemblPlants"/>
        </authorList>
    </citation>
    <scope>IDENTIFICATION</scope>
</reference>
<dbReference type="AlphaFoldDB" id="A0A7N0SX72"/>
<keyword evidence="2" id="KW-1185">Reference proteome</keyword>
<dbReference type="EnsemblPlants" id="Kaladp0011s0635.1.v1.1">
    <property type="protein sequence ID" value="Kaladp0011s0635.1.v1.1.CDS.1"/>
    <property type="gene ID" value="Kaladp0011s0635.v1.1"/>
</dbReference>
<organism evidence="1 2">
    <name type="scientific">Kalanchoe fedtschenkoi</name>
    <name type="common">Lavender scallops</name>
    <name type="synonym">South American air plant</name>
    <dbReference type="NCBI Taxonomy" id="63787"/>
    <lineage>
        <taxon>Eukaryota</taxon>
        <taxon>Viridiplantae</taxon>
        <taxon>Streptophyta</taxon>
        <taxon>Embryophyta</taxon>
        <taxon>Tracheophyta</taxon>
        <taxon>Spermatophyta</taxon>
        <taxon>Magnoliopsida</taxon>
        <taxon>eudicotyledons</taxon>
        <taxon>Gunneridae</taxon>
        <taxon>Pentapetalae</taxon>
        <taxon>Saxifragales</taxon>
        <taxon>Crassulaceae</taxon>
        <taxon>Kalanchoe</taxon>
    </lineage>
</organism>
<dbReference type="Gramene" id="Kaladp0011s0635.1.v1.1">
    <property type="protein sequence ID" value="Kaladp0011s0635.1.v1.1.CDS.1"/>
    <property type="gene ID" value="Kaladp0011s0635.v1.1"/>
</dbReference>
<name>A0A7N0SX72_KALFE</name>
<sequence length="57" mass="6515">MSDISLMYILVHIRDCIHIAIGKQKISLSRRAIGMETLTLEPLSFRLSYANQTKSHL</sequence>
<evidence type="ECO:0000313" key="2">
    <source>
        <dbReference type="Proteomes" id="UP000594263"/>
    </source>
</evidence>
<accession>A0A7N0SX72</accession>